<sequence length="334" mass="36419">MSASELSEYLTFATDLAKQAGTLIKEGVDKRFAGSGSIMAKYSNPSDMVTETDQAVEAFIKEKIFKAYPNHKSAANMYFYNARFIGEETFAAGEKPSFTDVPTWIVDPIDGTTNFIHGYPFVCVSIGLTVNKLPVVGVIYNPLLNELYTAAHGQGAYLNQTTRLPLFDPKNIAPLNDLSECLVMTEMGADRSAAVISRKIDTIHNLVASPQDPGKRAIIQNSVGTQAHSIRSTGSAALNLCCVAKGVADVFWEIGCWEWDVCAAIVVLREAGGITLDGLKPSDEEVNIFCRRYLAIRPTGDKDSQLKIARQFWSLVPKEGIRAPRDAVPGGYEP</sequence>
<evidence type="ECO:0000256" key="7">
    <source>
        <dbReference type="PIRSR" id="PIRSR600760-2"/>
    </source>
</evidence>
<feature type="binding site" evidence="7">
    <location>
        <position position="107"/>
    </location>
    <ligand>
        <name>Mg(2+)</name>
        <dbReference type="ChEBI" id="CHEBI:18420"/>
        <label>1</label>
        <note>catalytic</note>
    </ligand>
</feature>
<dbReference type="Gene3D" id="3.30.540.10">
    <property type="entry name" value="Fructose-1,6-Bisphosphatase, subunit A, domain 1"/>
    <property type="match status" value="1"/>
</dbReference>
<evidence type="ECO:0000256" key="5">
    <source>
        <dbReference type="ARBA" id="ARBA00022801"/>
    </source>
</evidence>
<dbReference type="GO" id="GO:0006021">
    <property type="term" value="P:inositol biosynthetic process"/>
    <property type="evidence" value="ECO:0007669"/>
    <property type="project" value="UniProtKB-UniPathway"/>
</dbReference>
<dbReference type="GO" id="GO:0046872">
    <property type="term" value="F:metal ion binding"/>
    <property type="evidence" value="ECO:0007669"/>
    <property type="project" value="UniProtKB-KW"/>
</dbReference>
<dbReference type="GO" id="GO:0008934">
    <property type="term" value="F:inositol monophosphate 1-phosphatase activity"/>
    <property type="evidence" value="ECO:0007669"/>
    <property type="project" value="InterPro"/>
</dbReference>
<feature type="binding site" evidence="7">
    <location>
        <position position="87"/>
    </location>
    <ligand>
        <name>Mg(2+)</name>
        <dbReference type="ChEBI" id="CHEBI:18420"/>
        <label>1</label>
        <note>catalytic</note>
    </ligand>
</feature>
<dbReference type="EMBL" id="JAEPQZ010000002">
    <property type="protein sequence ID" value="KAG2184762.1"/>
    <property type="molecule type" value="Genomic_DNA"/>
</dbReference>
<feature type="binding site" evidence="7">
    <location>
        <position position="110"/>
    </location>
    <ligand>
        <name>Mg(2+)</name>
        <dbReference type="ChEBI" id="CHEBI:18420"/>
        <label>1</label>
        <note>catalytic</note>
    </ligand>
</feature>
<dbReference type="SUPFAM" id="SSF56655">
    <property type="entry name" value="Carbohydrate phosphatase"/>
    <property type="match status" value="1"/>
</dbReference>
<dbReference type="CDD" id="cd01639">
    <property type="entry name" value="IMPase"/>
    <property type="match status" value="1"/>
</dbReference>
<dbReference type="PRINTS" id="PR00377">
    <property type="entry name" value="IMPHPHTASES"/>
</dbReference>
<evidence type="ECO:0000256" key="6">
    <source>
        <dbReference type="ARBA" id="ARBA00022842"/>
    </source>
</evidence>
<dbReference type="PROSITE" id="PS00630">
    <property type="entry name" value="IMP_2"/>
    <property type="match status" value="1"/>
</dbReference>
<accession>A0A8H7UK66</accession>
<dbReference type="GO" id="GO:0007165">
    <property type="term" value="P:signal transduction"/>
    <property type="evidence" value="ECO:0007669"/>
    <property type="project" value="TreeGrafter"/>
</dbReference>
<comment type="caution">
    <text evidence="9">The sequence shown here is derived from an EMBL/GenBank/DDBJ whole genome shotgun (WGS) entry which is preliminary data.</text>
</comment>
<protein>
    <recommendedName>
        <fullName evidence="8">Inositol-1-monophosphatase</fullName>
        <ecNumber evidence="8">3.1.3.25</ecNumber>
    </recommendedName>
</protein>
<dbReference type="PANTHER" id="PTHR20854:SF4">
    <property type="entry name" value="INOSITOL-1-MONOPHOSPHATASE-RELATED"/>
    <property type="match status" value="1"/>
</dbReference>
<dbReference type="InterPro" id="IPR033942">
    <property type="entry name" value="IMPase"/>
</dbReference>
<keyword evidence="6 7" id="KW-0460">Magnesium</keyword>
<dbReference type="InterPro" id="IPR020583">
    <property type="entry name" value="Inositol_monoP_metal-BS"/>
</dbReference>
<feature type="binding site" evidence="7">
    <location>
        <position position="260"/>
    </location>
    <ligand>
        <name>Mg(2+)</name>
        <dbReference type="ChEBI" id="CHEBI:18420"/>
        <label>1</label>
        <note>catalytic</note>
    </ligand>
</feature>
<comment type="pathway">
    <text evidence="8">Polyol metabolism; myo-inositol biosynthesis; myo-inositol from D-glucose 6-phosphate: step 2/2.</text>
</comment>
<dbReference type="PANTHER" id="PTHR20854">
    <property type="entry name" value="INOSITOL MONOPHOSPHATASE"/>
    <property type="match status" value="1"/>
</dbReference>
<comment type="similarity">
    <text evidence="3 8">Belongs to the inositol monophosphatase superfamily.</text>
</comment>
<dbReference type="Pfam" id="PF00459">
    <property type="entry name" value="Inositol_P"/>
    <property type="match status" value="1"/>
</dbReference>
<dbReference type="OrthoDB" id="10254945at2759"/>
<dbReference type="EC" id="3.1.3.25" evidence="8"/>
<dbReference type="Gene3D" id="3.40.190.80">
    <property type="match status" value="1"/>
</dbReference>
<feature type="binding site" evidence="7">
    <location>
        <position position="109"/>
    </location>
    <ligand>
        <name>Mg(2+)</name>
        <dbReference type="ChEBI" id="CHEBI:18420"/>
        <label>1</label>
        <note>catalytic</note>
    </ligand>
</feature>
<dbReference type="UniPathway" id="UPA00823">
    <property type="reaction ID" value="UER00788"/>
</dbReference>
<dbReference type="FunFam" id="3.30.540.10:FF:000004">
    <property type="entry name" value="Inositol-1-monophosphatase"/>
    <property type="match status" value="1"/>
</dbReference>
<evidence type="ECO:0000256" key="8">
    <source>
        <dbReference type="RuleBase" id="RU364068"/>
    </source>
</evidence>
<dbReference type="PROSITE" id="PS00629">
    <property type="entry name" value="IMP_1"/>
    <property type="match status" value="1"/>
</dbReference>
<dbReference type="InterPro" id="IPR020550">
    <property type="entry name" value="Inositol_monophosphatase_CS"/>
</dbReference>
<reference evidence="9" key="1">
    <citation type="submission" date="2020-12" db="EMBL/GenBank/DDBJ databases">
        <title>Metabolic potential, ecology and presence of endohyphal bacteria is reflected in genomic diversity of Mucoromycotina.</title>
        <authorList>
            <person name="Muszewska A."/>
            <person name="Okrasinska A."/>
            <person name="Steczkiewicz K."/>
            <person name="Drgas O."/>
            <person name="Orlowska M."/>
            <person name="Perlinska-Lenart U."/>
            <person name="Aleksandrzak-Piekarczyk T."/>
            <person name="Szatraj K."/>
            <person name="Zielenkiewicz U."/>
            <person name="Pilsyk S."/>
            <person name="Malc E."/>
            <person name="Mieczkowski P."/>
            <person name="Kruszewska J.S."/>
            <person name="Biernat P."/>
            <person name="Pawlowska J."/>
        </authorList>
    </citation>
    <scope>NUCLEOTIDE SEQUENCE</scope>
    <source>
        <strain evidence="9">WA0000067209</strain>
    </source>
</reference>
<keyword evidence="10" id="KW-1185">Reference proteome</keyword>
<dbReference type="GO" id="GO:0046854">
    <property type="term" value="P:phosphatidylinositol phosphate biosynthetic process"/>
    <property type="evidence" value="ECO:0007669"/>
    <property type="project" value="InterPro"/>
</dbReference>
<evidence type="ECO:0000313" key="9">
    <source>
        <dbReference type="EMBL" id="KAG2184762.1"/>
    </source>
</evidence>
<keyword evidence="5 8" id="KW-0378">Hydrolase</keyword>
<gene>
    <name evidence="9" type="ORF">INT43_000675</name>
</gene>
<evidence type="ECO:0000256" key="1">
    <source>
        <dbReference type="ARBA" id="ARBA00001033"/>
    </source>
</evidence>
<evidence type="ECO:0000256" key="2">
    <source>
        <dbReference type="ARBA" id="ARBA00001946"/>
    </source>
</evidence>
<dbReference type="AlphaFoldDB" id="A0A8H7UK66"/>
<comment type="catalytic activity">
    <reaction evidence="1 8">
        <text>a myo-inositol phosphate + H2O = myo-inositol + phosphate</text>
        <dbReference type="Rhea" id="RHEA:24056"/>
        <dbReference type="ChEBI" id="CHEBI:15377"/>
        <dbReference type="ChEBI" id="CHEBI:17268"/>
        <dbReference type="ChEBI" id="CHEBI:43474"/>
        <dbReference type="ChEBI" id="CHEBI:84139"/>
        <dbReference type="EC" id="3.1.3.25"/>
    </reaction>
</comment>
<dbReference type="Proteomes" id="UP000654370">
    <property type="component" value="Unassembled WGS sequence"/>
</dbReference>
<organism evidence="9 10">
    <name type="scientific">Mortierella isabellina</name>
    <name type="common">Filamentous fungus</name>
    <name type="synonym">Umbelopsis isabellina</name>
    <dbReference type="NCBI Taxonomy" id="91625"/>
    <lineage>
        <taxon>Eukaryota</taxon>
        <taxon>Fungi</taxon>
        <taxon>Fungi incertae sedis</taxon>
        <taxon>Mucoromycota</taxon>
        <taxon>Mucoromycotina</taxon>
        <taxon>Umbelopsidomycetes</taxon>
        <taxon>Umbelopsidales</taxon>
        <taxon>Umbelopsidaceae</taxon>
        <taxon>Umbelopsis</taxon>
    </lineage>
</organism>
<keyword evidence="4 7" id="KW-0479">Metal-binding</keyword>
<dbReference type="InterPro" id="IPR000760">
    <property type="entry name" value="Inositol_monophosphatase-like"/>
</dbReference>
<evidence type="ECO:0000256" key="4">
    <source>
        <dbReference type="ARBA" id="ARBA00022723"/>
    </source>
</evidence>
<evidence type="ECO:0000256" key="3">
    <source>
        <dbReference type="ARBA" id="ARBA00009759"/>
    </source>
</evidence>
<name>A0A8H7UK66_MORIS</name>
<proteinExistence type="inferred from homology"/>
<evidence type="ECO:0000313" key="10">
    <source>
        <dbReference type="Proteomes" id="UP000654370"/>
    </source>
</evidence>
<comment type="cofactor">
    <cofactor evidence="2 7 8">
        <name>Mg(2+)</name>
        <dbReference type="ChEBI" id="CHEBI:18420"/>
    </cofactor>
</comment>